<dbReference type="GO" id="GO:0031012">
    <property type="term" value="C:extracellular matrix"/>
    <property type="evidence" value="ECO:0007669"/>
    <property type="project" value="TreeGrafter"/>
</dbReference>
<dbReference type="InterPro" id="IPR005135">
    <property type="entry name" value="Endo/exonuclease/phosphatase"/>
</dbReference>
<accession>A0A2I0U767</accession>
<dbReference type="InterPro" id="IPR036691">
    <property type="entry name" value="Endo/exonu/phosph_ase_sf"/>
</dbReference>
<dbReference type="GO" id="GO:0007508">
    <property type="term" value="P:larval heart development"/>
    <property type="evidence" value="ECO:0007669"/>
    <property type="project" value="TreeGrafter"/>
</dbReference>
<dbReference type="GO" id="GO:0061343">
    <property type="term" value="P:cell adhesion involved in heart morphogenesis"/>
    <property type="evidence" value="ECO:0007669"/>
    <property type="project" value="TreeGrafter"/>
</dbReference>
<gene>
    <name evidence="2" type="ORF">llap_7782</name>
</gene>
<dbReference type="AlphaFoldDB" id="A0A2I0U767"/>
<evidence type="ECO:0000313" key="2">
    <source>
        <dbReference type="EMBL" id="PKU41917.1"/>
    </source>
</evidence>
<organism evidence="2 3">
    <name type="scientific">Limosa lapponica baueri</name>
    <dbReference type="NCBI Taxonomy" id="1758121"/>
    <lineage>
        <taxon>Eukaryota</taxon>
        <taxon>Metazoa</taxon>
        <taxon>Chordata</taxon>
        <taxon>Craniata</taxon>
        <taxon>Vertebrata</taxon>
        <taxon>Euteleostomi</taxon>
        <taxon>Archelosauria</taxon>
        <taxon>Archosauria</taxon>
        <taxon>Dinosauria</taxon>
        <taxon>Saurischia</taxon>
        <taxon>Theropoda</taxon>
        <taxon>Coelurosauria</taxon>
        <taxon>Aves</taxon>
        <taxon>Neognathae</taxon>
        <taxon>Neoaves</taxon>
        <taxon>Charadriiformes</taxon>
        <taxon>Scolopacidae</taxon>
        <taxon>Limosa</taxon>
    </lineage>
</organism>
<dbReference type="GO" id="GO:0003824">
    <property type="term" value="F:catalytic activity"/>
    <property type="evidence" value="ECO:0007669"/>
    <property type="project" value="InterPro"/>
</dbReference>
<keyword evidence="3" id="KW-1185">Reference proteome</keyword>
<evidence type="ECO:0000259" key="1">
    <source>
        <dbReference type="Pfam" id="PF14529"/>
    </source>
</evidence>
<protein>
    <submittedName>
        <fullName evidence="2">Egf-like repeat and discoidin i-like domain-containing protein 3</fullName>
    </submittedName>
</protein>
<reference evidence="3" key="2">
    <citation type="submission" date="2017-12" db="EMBL/GenBank/DDBJ databases">
        <title>Genome sequence of the Bar-tailed Godwit (Limosa lapponica baueri).</title>
        <authorList>
            <person name="Lima N.C.B."/>
            <person name="Parody-Merino A.M."/>
            <person name="Battley P.F."/>
            <person name="Fidler A.E."/>
            <person name="Prosdocimi F."/>
        </authorList>
    </citation>
    <scope>NUCLEOTIDE SEQUENCE [LARGE SCALE GENOMIC DNA]</scope>
</reference>
<proteinExistence type="predicted"/>
<evidence type="ECO:0000313" key="3">
    <source>
        <dbReference type="Proteomes" id="UP000233556"/>
    </source>
</evidence>
<dbReference type="OrthoDB" id="6152807at2759"/>
<dbReference type="EMBL" id="KZ506057">
    <property type="protein sequence ID" value="PKU41917.1"/>
    <property type="molecule type" value="Genomic_DNA"/>
</dbReference>
<dbReference type="PANTHER" id="PTHR33395:SF22">
    <property type="entry name" value="REVERSE TRANSCRIPTASE DOMAIN-CONTAINING PROTEIN"/>
    <property type="match status" value="1"/>
</dbReference>
<dbReference type="Gene3D" id="3.60.10.10">
    <property type="entry name" value="Endonuclease/exonuclease/phosphatase"/>
    <property type="match status" value="1"/>
</dbReference>
<dbReference type="SUPFAM" id="SSF56219">
    <property type="entry name" value="DNase I-like"/>
    <property type="match status" value="1"/>
</dbReference>
<dbReference type="Proteomes" id="UP000233556">
    <property type="component" value="Unassembled WGS sequence"/>
</dbReference>
<dbReference type="PANTHER" id="PTHR33395">
    <property type="entry name" value="TRANSCRIPTASE, PUTATIVE-RELATED-RELATED"/>
    <property type="match status" value="1"/>
</dbReference>
<name>A0A2I0U767_LIMLA</name>
<feature type="domain" description="Endonuclease/exonuclease/phosphatase" evidence="1">
    <location>
        <begin position="96"/>
        <end position="200"/>
    </location>
</feature>
<reference evidence="3" key="1">
    <citation type="submission" date="2017-11" db="EMBL/GenBank/DDBJ databases">
        <authorList>
            <person name="Lima N.C."/>
            <person name="Parody-Merino A.M."/>
            <person name="Battley P.F."/>
            <person name="Fidler A.E."/>
            <person name="Prosdocimi F."/>
        </authorList>
    </citation>
    <scope>NUCLEOTIDE SEQUENCE [LARGE SCALE GENOMIC DNA]</scope>
</reference>
<sequence>MMKRLVYISLEVEIVFLRHVVPLCDNNGVSIALVVFVRGGIAVQKAQARKEEWRCCPLHQETDHEELSPKNSHKQVGSLWVRRRDRGNKENLLVGVYYRLHNQGEPIDETSLLQLQEALRSKALVLLGDFNHPDSYWKSSTVSSRQSGGLLECIEDNFLSQVIDSPTRGDAILDLRVTSARELIGDMKIGGSLGCSDHAVMQFTVLRDIGQGKSKALNFRKANYGSSRS</sequence>
<dbReference type="Pfam" id="PF14529">
    <property type="entry name" value="Exo_endo_phos_2"/>
    <property type="match status" value="1"/>
</dbReference>